<dbReference type="PROSITE" id="PS50931">
    <property type="entry name" value="HTH_LYSR"/>
    <property type="match status" value="1"/>
</dbReference>
<dbReference type="KEGG" id="ery:CP97_14621"/>
<dbReference type="SUPFAM" id="SSF53850">
    <property type="entry name" value="Periplasmic binding protein-like II"/>
    <property type="match status" value="1"/>
</dbReference>
<gene>
    <name evidence="6" type="ORF">CP97_14621</name>
</gene>
<evidence type="ECO:0000256" key="1">
    <source>
        <dbReference type="ARBA" id="ARBA00009437"/>
    </source>
</evidence>
<evidence type="ECO:0000259" key="5">
    <source>
        <dbReference type="PROSITE" id="PS50931"/>
    </source>
</evidence>
<organism evidence="6 7">
    <name type="scientific">Aurantiacibacter atlanticus</name>
    <dbReference type="NCBI Taxonomy" id="1648404"/>
    <lineage>
        <taxon>Bacteria</taxon>
        <taxon>Pseudomonadati</taxon>
        <taxon>Pseudomonadota</taxon>
        <taxon>Alphaproteobacteria</taxon>
        <taxon>Sphingomonadales</taxon>
        <taxon>Erythrobacteraceae</taxon>
        <taxon>Aurantiacibacter</taxon>
    </lineage>
</organism>
<dbReference type="InterPro" id="IPR036388">
    <property type="entry name" value="WH-like_DNA-bd_sf"/>
</dbReference>
<dbReference type="RefSeq" id="WP_048884696.1">
    <property type="nucleotide sequence ID" value="NZ_CP011310.1"/>
</dbReference>
<dbReference type="FunFam" id="1.10.10.10:FF:000001">
    <property type="entry name" value="LysR family transcriptional regulator"/>
    <property type="match status" value="1"/>
</dbReference>
<dbReference type="EMBL" id="CP011310">
    <property type="protein sequence ID" value="ANC50307.1"/>
    <property type="molecule type" value="Genomic_DNA"/>
</dbReference>
<dbReference type="GO" id="GO:0000976">
    <property type="term" value="F:transcription cis-regulatory region binding"/>
    <property type="evidence" value="ECO:0007669"/>
    <property type="project" value="TreeGrafter"/>
</dbReference>
<sequence>MDLAQLRTFIAAAESGSFASAADIVSASASSVTDRIAALEHRLGAALFIRSRRGCALTPAGEGFLPRARSMVSIWDASRTEAHLPARFARHARIGGQYALWPEFLMPWISVLQAEQPDLALSLTAGASARLNRDVAADVLDLAIVYSPAIGIGIEAARVLNDQLVLVRAADCEDWREAWVDIDWGEALHIPIVQAVGQEDANGLRLDIGGMAVRWLIEHKAAGYVPARLAHRQMERGAIVVVPGSPSFDFSAYVTWRSRGKLDTAGIVASLSSFVQRDEKLTKQV</sequence>
<dbReference type="Gene3D" id="3.40.190.290">
    <property type="match status" value="1"/>
</dbReference>
<dbReference type="OrthoDB" id="9813056at2"/>
<dbReference type="PANTHER" id="PTHR30126:SF21">
    <property type="entry name" value="TRANSCRIPTIONAL REGULATOR-RELATED"/>
    <property type="match status" value="1"/>
</dbReference>
<evidence type="ECO:0000313" key="7">
    <source>
        <dbReference type="Proteomes" id="UP000059113"/>
    </source>
</evidence>
<keyword evidence="7" id="KW-1185">Reference proteome</keyword>
<evidence type="ECO:0000256" key="3">
    <source>
        <dbReference type="ARBA" id="ARBA00023125"/>
    </source>
</evidence>
<dbReference type="GO" id="GO:0003700">
    <property type="term" value="F:DNA-binding transcription factor activity"/>
    <property type="evidence" value="ECO:0007669"/>
    <property type="project" value="InterPro"/>
</dbReference>
<dbReference type="Pfam" id="PF03466">
    <property type="entry name" value="LysR_substrate"/>
    <property type="match status" value="1"/>
</dbReference>
<keyword evidence="3" id="KW-0238">DNA-binding</keyword>
<dbReference type="STRING" id="1648404.CP97_14621"/>
<evidence type="ECO:0000256" key="2">
    <source>
        <dbReference type="ARBA" id="ARBA00023015"/>
    </source>
</evidence>
<reference evidence="6 7" key="1">
    <citation type="journal article" date="2015" name="Int. J. Syst. Evol. Microbiol.">
        <title>Erythrobacter atlanticus sp. nov., a bacterium from ocean sediment able to degrade polycyclic aromatic hydrocarbons.</title>
        <authorList>
            <person name="Zhuang L."/>
            <person name="Liu Y."/>
            <person name="Wang L."/>
            <person name="Wang W."/>
            <person name="Shao Z."/>
        </authorList>
    </citation>
    <scope>NUCLEOTIDE SEQUENCE [LARGE SCALE GENOMIC DNA]</scope>
    <source>
        <strain evidence="7">s21-N3</strain>
    </source>
</reference>
<dbReference type="PANTHER" id="PTHR30126">
    <property type="entry name" value="HTH-TYPE TRANSCRIPTIONAL REGULATOR"/>
    <property type="match status" value="1"/>
</dbReference>
<dbReference type="InterPro" id="IPR000847">
    <property type="entry name" value="LysR_HTH_N"/>
</dbReference>
<evidence type="ECO:0000313" key="6">
    <source>
        <dbReference type="EMBL" id="ANC50307.1"/>
    </source>
</evidence>
<reference evidence="7" key="2">
    <citation type="submission" date="2015-04" db="EMBL/GenBank/DDBJ databases">
        <title>The complete genome sequence of Erythrobacter sp. s21-N3.</title>
        <authorList>
            <person name="Zhuang L."/>
            <person name="Liu Y."/>
            <person name="Shao Z."/>
        </authorList>
    </citation>
    <scope>NUCLEOTIDE SEQUENCE [LARGE SCALE GENOMIC DNA]</scope>
    <source>
        <strain evidence="7">s21-N3</strain>
    </source>
</reference>
<dbReference type="Gene3D" id="1.10.10.10">
    <property type="entry name" value="Winged helix-like DNA-binding domain superfamily/Winged helix DNA-binding domain"/>
    <property type="match status" value="1"/>
</dbReference>
<accession>A0A168LZL5</accession>
<comment type="similarity">
    <text evidence="1">Belongs to the LysR transcriptional regulatory family.</text>
</comment>
<dbReference type="Pfam" id="PF00126">
    <property type="entry name" value="HTH_1"/>
    <property type="match status" value="1"/>
</dbReference>
<dbReference type="InterPro" id="IPR005119">
    <property type="entry name" value="LysR_subst-bd"/>
</dbReference>
<dbReference type="SUPFAM" id="SSF46785">
    <property type="entry name" value="Winged helix' DNA-binding domain"/>
    <property type="match status" value="1"/>
</dbReference>
<evidence type="ECO:0000256" key="4">
    <source>
        <dbReference type="ARBA" id="ARBA00023163"/>
    </source>
</evidence>
<dbReference type="Proteomes" id="UP000059113">
    <property type="component" value="Chromosome"/>
</dbReference>
<feature type="domain" description="HTH lysR-type" evidence="5">
    <location>
        <begin position="1"/>
        <end position="58"/>
    </location>
</feature>
<keyword evidence="4" id="KW-0804">Transcription</keyword>
<keyword evidence="2" id="KW-0805">Transcription regulation</keyword>
<name>A0A168LZL5_9SPHN</name>
<dbReference type="InterPro" id="IPR036390">
    <property type="entry name" value="WH_DNA-bd_sf"/>
</dbReference>
<protein>
    <submittedName>
        <fullName evidence="6">Transcriptional regulator, LysR family</fullName>
    </submittedName>
</protein>
<proteinExistence type="inferred from homology"/>
<dbReference type="AlphaFoldDB" id="A0A168LZL5"/>